<proteinExistence type="predicted"/>
<keyword evidence="2" id="KW-0812">Transmembrane</keyword>
<keyword evidence="2" id="KW-0472">Membrane</keyword>
<dbReference type="EMBL" id="CAJJDO010000007">
    <property type="protein sequence ID" value="CAD8138754.1"/>
    <property type="molecule type" value="Genomic_DNA"/>
</dbReference>
<evidence type="ECO:0000313" key="3">
    <source>
        <dbReference type="EMBL" id="CAD8138754.1"/>
    </source>
</evidence>
<dbReference type="Pfam" id="PF12796">
    <property type="entry name" value="Ank_2"/>
    <property type="match status" value="1"/>
</dbReference>
<feature type="transmembrane region" description="Helical" evidence="2">
    <location>
        <begin position="125"/>
        <end position="144"/>
    </location>
</feature>
<evidence type="ECO:0000256" key="2">
    <source>
        <dbReference type="SAM" id="Phobius"/>
    </source>
</evidence>
<organism evidence="3 4">
    <name type="scientific">Paramecium pentaurelia</name>
    <dbReference type="NCBI Taxonomy" id="43138"/>
    <lineage>
        <taxon>Eukaryota</taxon>
        <taxon>Sar</taxon>
        <taxon>Alveolata</taxon>
        <taxon>Ciliophora</taxon>
        <taxon>Intramacronucleata</taxon>
        <taxon>Oligohymenophorea</taxon>
        <taxon>Peniculida</taxon>
        <taxon>Parameciidae</taxon>
        <taxon>Paramecium</taxon>
    </lineage>
</organism>
<feature type="repeat" description="ANK" evidence="1">
    <location>
        <begin position="7"/>
        <end position="36"/>
    </location>
</feature>
<dbReference type="PROSITE" id="PS50088">
    <property type="entry name" value="ANK_REPEAT"/>
    <property type="match status" value="1"/>
</dbReference>
<dbReference type="InterPro" id="IPR002110">
    <property type="entry name" value="Ankyrin_rpt"/>
</dbReference>
<dbReference type="PROSITE" id="PS50297">
    <property type="entry name" value="ANK_REP_REGION"/>
    <property type="match status" value="1"/>
</dbReference>
<evidence type="ECO:0000313" key="4">
    <source>
        <dbReference type="Proteomes" id="UP000689195"/>
    </source>
</evidence>
<name>A0A8S1SK53_9CILI</name>
<dbReference type="PANTHER" id="PTHR24198:SF165">
    <property type="entry name" value="ANKYRIN REPEAT-CONTAINING PROTEIN-RELATED"/>
    <property type="match status" value="1"/>
</dbReference>
<sequence>MINKICTPIHLSVKKGHDQVITLLFESDSNIQAVDERSWTPLHYASFYQNRNVVHLLNKYDADEDRYYAIRTKLEEKIILLSNIHYQRKQIRHQRTNIVTVLQIMQKNKIIRRLRNSYKDNNDLLIQYFIMFFEFGFFFIVIILGEEIVYDVKSACRCQQILSEGDCNQKCKWNTDKKKCYDRKCYEIEDEEACFIRNCNYIDNQCQNLDSCSDILVKFFCNLSSKCIYDDSTQNCREEIVQEQNCDSFFTKNACSNYVDSNNNYCVWIDNDVDEGYVQQPGHDYGSCKSYPFQTCDSANLVFNPKELCERNRISCMWLNDSCQQKDCLFIGNDEQLCKNSFASIKDGDKTLLCSWNALTQQCENGFDISTLKQEECYSEQTLFQLTFDDSKQKCTKCPGIGMIVMCSLLIQLIFL</sequence>
<keyword evidence="2" id="KW-1133">Transmembrane helix</keyword>
<keyword evidence="1" id="KW-0040">ANK repeat</keyword>
<dbReference type="Proteomes" id="UP000689195">
    <property type="component" value="Unassembled WGS sequence"/>
</dbReference>
<reference evidence="3" key="1">
    <citation type="submission" date="2021-01" db="EMBL/GenBank/DDBJ databases">
        <authorList>
            <consortium name="Genoscope - CEA"/>
            <person name="William W."/>
        </authorList>
    </citation>
    <scope>NUCLEOTIDE SEQUENCE</scope>
</reference>
<dbReference type="SMART" id="SM00248">
    <property type="entry name" value="ANK"/>
    <property type="match status" value="2"/>
</dbReference>
<dbReference type="PANTHER" id="PTHR24198">
    <property type="entry name" value="ANKYRIN REPEAT AND PROTEIN KINASE DOMAIN-CONTAINING PROTEIN"/>
    <property type="match status" value="1"/>
</dbReference>
<dbReference type="OrthoDB" id="282513at2759"/>
<protein>
    <submittedName>
        <fullName evidence="3">Uncharacterized protein</fullName>
    </submittedName>
</protein>
<dbReference type="AlphaFoldDB" id="A0A8S1SK53"/>
<gene>
    <name evidence="3" type="ORF">PPENT_87.1.T0070296</name>
</gene>
<accession>A0A8S1SK53</accession>
<keyword evidence="4" id="KW-1185">Reference proteome</keyword>
<evidence type="ECO:0000256" key="1">
    <source>
        <dbReference type="PROSITE-ProRule" id="PRU00023"/>
    </source>
</evidence>
<comment type="caution">
    <text evidence="3">The sequence shown here is derived from an EMBL/GenBank/DDBJ whole genome shotgun (WGS) entry which is preliminary data.</text>
</comment>